<feature type="transmembrane region" description="Helical" evidence="7">
    <location>
        <begin position="104"/>
        <end position="124"/>
    </location>
</feature>
<evidence type="ECO:0000313" key="8">
    <source>
        <dbReference type="EMBL" id="KAJ6224667.1"/>
    </source>
</evidence>
<dbReference type="GO" id="GO:0005384">
    <property type="term" value="F:manganese ion transmembrane transporter activity"/>
    <property type="evidence" value="ECO:0007669"/>
    <property type="project" value="TreeGrafter"/>
</dbReference>
<evidence type="ECO:0000256" key="3">
    <source>
        <dbReference type="ARBA" id="ARBA00022448"/>
    </source>
</evidence>
<dbReference type="PANTHER" id="PTHR11706">
    <property type="entry name" value="SOLUTE CARRIER PROTEIN FAMILY 11 MEMBER"/>
    <property type="match status" value="1"/>
</dbReference>
<feature type="transmembrane region" description="Helical" evidence="7">
    <location>
        <begin position="299"/>
        <end position="317"/>
    </location>
</feature>
<name>A0A9Q0MHR6_BLOTA</name>
<proteinExistence type="inferred from homology"/>
<evidence type="ECO:0000256" key="1">
    <source>
        <dbReference type="ARBA" id="ARBA00004141"/>
    </source>
</evidence>
<evidence type="ECO:0000256" key="6">
    <source>
        <dbReference type="ARBA" id="ARBA00023136"/>
    </source>
</evidence>
<evidence type="ECO:0008006" key="10">
    <source>
        <dbReference type="Google" id="ProtNLM"/>
    </source>
</evidence>
<evidence type="ECO:0000256" key="7">
    <source>
        <dbReference type="SAM" id="Phobius"/>
    </source>
</evidence>
<comment type="similarity">
    <text evidence="2">Belongs to the NRAMP family.</text>
</comment>
<accession>A0A9Q0MHR6</accession>
<dbReference type="OMA" id="PRWLNYF"/>
<dbReference type="HAMAP" id="MF_00221">
    <property type="entry name" value="NRAMP"/>
    <property type="match status" value="1"/>
</dbReference>
<keyword evidence="9" id="KW-1185">Reference proteome</keyword>
<evidence type="ECO:0000256" key="5">
    <source>
        <dbReference type="ARBA" id="ARBA00022989"/>
    </source>
</evidence>
<evidence type="ECO:0000256" key="4">
    <source>
        <dbReference type="ARBA" id="ARBA00022692"/>
    </source>
</evidence>
<feature type="transmembrane region" description="Helical" evidence="7">
    <location>
        <begin position="144"/>
        <end position="161"/>
    </location>
</feature>
<feature type="transmembrane region" description="Helical" evidence="7">
    <location>
        <begin position="490"/>
        <end position="513"/>
    </location>
</feature>
<evidence type="ECO:0000313" key="9">
    <source>
        <dbReference type="Proteomes" id="UP001142055"/>
    </source>
</evidence>
<dbReference type="PRINTS" id="PR00447">
    <property type="entry name" value="NATRESASSCMP"/>
</dbReference>
<comment type="caution">
    <text evidence="8">The sequence shown here is derived from an EMBL/GenBank/DDBJ whole genome shotgun (WGS) entry which is preliminary data.</text>
</comment>
<protein>
    <recommendedName>
        <fullName evidence="10">Malvolio</fullName>
    </recommendedName>
</protein>
<feature type="transmembrane region" description="Helical" evidence="7">
    <location>
        <begin position="670"/>
        <end position="691"/>
    </location>
</feature>
<feature type="transmembrane region" description="Helical" evidence="7">
    <location>
        <begin position="405"/>
        <end position="422"/>
    </location>
</feature>
<dbReference type="Proteomes" id="UP001142055">
    <property type="component" value="Chromosome 1"/>
</dbReference>
<feature type="transmembrane region" description="Helical" evidence="7">
    <location>
        <begin position="636"/>
        <end position="658"/>
    </location>
</feature>
<feature type="transmembrane region" description="Helical" evidence="7">
    <location>
        <begin position="552"/>
        <end position="574"/>
    </location>
</feature>
<dbReference type="InterPro" id="IPR001046">
    <property type="entry name" value="NRAMP_fam"/>
</dbReference>
<dbReference type="NCBIfam" id="NF037982">
    <property type="entry name" value="Nramp_1"/>
    <property type="match status" value="1"/>
</dbReference>
<comment type="subcellular location">
    <subcellularLocation>
        <location evidence="1">Membrane</location>
        <topology evidence="1">Multi-pass membrane protein</topology>
    </subcellularLocation>
</comment>
<gene>
    <name evidence="8" type="ORF">RDWZM_003212</name>
</gene>
<feature type="transmembrane region" description="Helical" evidence="7">
    <location>
        <begin position="451"/>
        <end position="470"/>
    </location>
</feature>
<keyword evidence="6 7" id="KW-0472">Membrane</keyword>
<feature type="transmembrane region" description="Helical" evidence="7">
    <location>
        <begin position="374"/>
        <end position="393"/>
    </location>
</feature>
<sequence length="753" mass="85587">MTSNQSIRPIMDPHVHYEPSPYDRRVDWPPLNVDVGSSAPPDDHMLRSRRFSSPQMGYYDLITGEYRYRSDSINHSTVLSNYAGETEPPMCENSCKWCQVKVPFNCLTICLITSLMLLLMFGMFQMILATKPSNPANMELFRDMIWLTSMLTLFFLALILLKHSFMRHLTLSSCPPCFRFDLWFGSTNSMKRQDSFHHQGDRLKRDRSIAKYGLIEDENTTQDNAYLDEDEINVVTPGQSTDPYMQSYVTIPPISDYSFSWRRLWAFTGPGFLMSIAYLDPGNIESDLQSGAQTEYKLLWVLMWATILGLLMQRLAARLGVVTGLHLAELCYRRYPPVCRILLWIMVEIAIIGSDMQEVIGTAISLYLLSNGRIPLWGGVLITISDTFTFLFLDKYGLRKLEAFFGLLIATMAVTFGYQYYIMKPDEMSVIEGLIVPTCKNCDLNQWAKSISIIGAIIMPHNLYLHSALVKTRKIDRNKREEVKDANRYVFIESAIALGTSLIINIAVTAVFADGLFNKTNKNIHDMCANSTITPNVFPDTNTPVDINLHKAGIYLGCAFGMHALYIWAIGIFASGQSSTMTGTYSGQFAMEGFLNLHWSRWKRVLLTRTIAIIPTIMIAFQSIDRLTEMNDFLNALMSLQLPFALFPVITFTSSHRVMGEFVNGVGTKIIAFALSVIVISINLAFVYFYIQSTISSDVIGYILLVAFVTFYLLFLLFLLGSYMAVLGFEFVLKIPYFGPLFKENDYNEYRYS</sequence>
<keyword evidence="5 7" id="KW-1133">Transmembrane helix</keyword>
<dbReference type="GO" id="GO:0005381">
    <property type="term" value="F:iron ion transmembrane transporter activity"/>
    <property type="evidence" value="ECO:0007669"/>
    <property type="project" value="TreeGrafter"/>
</dbReference>
<feature type="transmembrane region" description="Helical" evidence="7">
    <location>
        <begin position="703"/>
        <end position="733"/>
    </location>
</feature>
<organism evidence="8 9">
    <name type="scientific">Blomia tropicalis</name>
    <name type="common">Mite</name>
    <dbReference type="NCBI Taxonomy" id="40697"/>
    <lineage>
        <taxon>Eukaryota</taxon>
        <taxon>Metazoa</taxon>
        <taxon>Ecdysozoa</taxon>
        <taxon>Arthropoda</taxon>
        <taxon>Chelicerata</taxon>
        <taxon>Arachnida</taxon>
        <taxon>Acari</taxon>
        <taxon>Acariformes</taxon>
        <taxon>Sarcoptiformes</taxon>
        <taxon>Astigmata</taxon>
        <taxon>Glycyphagoidea</taxon>
        <taxon>Echimyopodidae</taxon>
        <taxon>Blomia</taxon>
    </lineage>
</organism>
<dbReference type="Pfam" id="PF01566">
    <property type="entry name" value="Nramp"/>
    <property type="match status" value="1"/>
</dbReference>
<dbReference type="GO" id="GO:0005886">
    <property type="term" value="C:plasma membrane"/>
    <property type="evidence" value="ECO:0007669"/>
    <property type="project" value="TreeGrafter"/>
</dbReference>
<dbReference type="NCBIfam" id="TIGR01197">
    <property type="entry name" value="nramp"/>
    <property type="match status" value="1"/>
</dbReference>
<keyword evidence="4 7" id="KW-0812">Transmembrane</keyword>
<dbReference type="GO" id="GO:0010008">
    <property type="term" value="C:endosome membrane"/>
    <property type="evidence" value="ECO:0007669"/>
    <property type="project" value="TreeGrafter"/>
</dbReference>
<evidence type="ECO:0000256" key="2">
    <source>
        <dbReference type="ARBA" id="ARBA00006670"/>
    </source>
</evidence>
<reference evidence="8" key="1">
    <citation type="submission" date="2022-12" db="EMBL/GenBank/DDBJ databases">
        <title>Genome assemblies of Blomia tropicalis.</title>
        <authorList>
            <person name="Cui Y."/>
        </authorList>
    </citation>
    <scope>NUCLEOTIDE SEQUENCE</scope>
    <source>
        <tissue evidence="8">Adult mites</tissue>
    </source>
</reference>
<dbReference type="EMBL" id="JAPWDV010000001">
    <property type="protein sequence ID" value="KAJ6224667.1"/>
    <property type="molecule type" value="Genomic_DNA"/>
</dbReference>
<dbReference type="GO" id="GO:0015086">
    <property type="term" value="F:cadmium ion transmembrane transporter activity"/>
    <property type="evidence" value="ECO:0007669"/>
    <property type="project" value="TreeGrafter"/>
</dbReference>
<dbReference type="PANTHER" id="PTHR11706:SF33">
    <property type="entry name" value="NATURAL RESISTANCE-ASSOCIATED MACROPHAGE PROTEIN 2"/>
    <property type="match status" value="1"/>
</dbReference>
<keyword evidence="3" id="KW-0813">Transport</keyword>
<dbReference type="AlphaFoldDB" id="A0A9Q0MHR6"/>